<reference evidence="8 9" key="1">
    <citation type="submission" date="2015-07" db="EMBL/GenBank/DDBJ databases">
        <title>Genome analysis of myxobacterium Chondromyces crocatus Cm c5 reveals a high potential for natural compound synthesis and the genetic basis for the loss of fruiting body formation.</title>
        <authorList>
            <person name="Zaburannyi N."/>
            <person name="Bunk B."/>
            <person name="Maier J."/>
            <person name="Overmann J."/>
            <person name="Mueller R."/>
        </authorList>
    </citation>
    <scope>NUCLEOTIDE SEQUENCE [LARGE SCALE GENOMIC DNA]</scope>
    <source>
        <strain evidence="8 9">Cm c5</strain>
    </source>
</reference>
<evidence type="ECO:0000256" key="2">
    <source>
        <dbReference type="ARBA" id="ARBA00023002"/>
    </source>
</evidence>
<dbReference type="InterPro" id="IPR045865">
    <property type="entry name" value="ACT-like_dom_sf"/>
</dbReference>
<dbReference type="InterPro" id="IPR006139">
    <property type="entry name" value="D-isomer_2_OHA_DH_cat_dom"/>
</dbReference>
<dbReference type="InterPro" id="IPR036291">
    <property type="entry name" value="NAD(P)-bd_dom_sf"/>
</dbReference>
<dbReference type="Gene3D" id="3.30.70.260">
    <property type="match status" value="1"/>
</dbReference>
<dbReference type="Pfam" id="PF00389">
    <property type="entry name" value="2-Hacid_dh"/>
    <property type="match status" value="1"/>
</dbReference>
<feature type="domain" description="D-isomer specific 2-hydroxyacid dehydrogenase NAD-binding" evidence="7">
    <location>
        <begin position="104"/>
        <end position="284"/>
    </location>
</feature>
<dbReference type="PANTHER" id="PTHR42789">
    <property type="entry name" value="D-ISOMER SPECIFIC 2-HYDROXYACID DEHYDROGENASE FAMILY PROTEIN (AFU_ORTHOLOGUE AFUA_6G10090)"/>
    <property type="match status" value="1"/>
</dbReference>
<dbReference type="SUPFAM" id="SSF52283">
    <property type="entry name" value="Formate/glycerate dehydrogenase catalytic domain-like"/>
    <property type="match status" value="1"/>
</dbReference>
<evidence type="ECO:0000259" key="6">
    <source>
        <dbReference type="Pfam" id="PF00389"/>
    </source>
</evidence>
<dbReference type="Pfam" id="PF02826">
    <property type="entry name" value="2-Hacid_dh_C"/>
    <property type="match status" value="1"/>
</dbReference>
<feature type="domain" description="D-isomer specific 2-hydroxyacid dehydrogenase catalytic" evidence="6">
    <location>
        <begin position="6"/>
        <end position="316"/>
    </location>
</feature>
<name>A0A0K1EDU5_CHOCO</name>
<evidence type="ECO:0000256" key="3">
    <source>
        <dbReference type="ARBA" id="ARBA00023027"/>
    </source>
</evidence>
<proteinExistence type="inferred from homology"/>
<dbReference type="EMBL" id="CP012159">
    <property type="protein sequence ID" value="AKT38743.1"/>
    <property type="molecule type" value="Genomic_DNA"/>
</dbReference>
<dbReference type="SUPFAM" id="SSF51735">
    <property type="entry name" value="NAD(P)-binding Rossmann-fold domains"/>
    <property type="match status" value="1"/>
</dbReference>
<dbReference type="RefSeq" id="WP_050430935.1">
    <property type="nucleotide sequence ID" value="NZ_CP012159.1"/>
</dbReference>
<dbReference type="STRING" id="52.CMC5_028880"/>
<dbReference type="InterPro" id="IPR050857">
    <property type="entry name" value="D-2-hydroxyacid_DH"/>
</dbReference>
<keyword evidence="3" id="KW-0520">NAD</keyword>
<dbReference type="PANTHER" id="PTHR42789:SF1">
    <property type="entry name" value="D-ISOMER SPECIFIC 2-HYDROXYACID DEHYDROGENASE FAMILY PROTEIN (AFU_ORTHOLOGUE AFUA_6G10090)"/>
    <property type="match status" value="1"/>
</dbReference>
<dbReference type="AlphaFoldDB" id="A0A0K1EDU5"/>
<keyword evidence="2 5" id="KW-0560">Oxidoreductase</keyword>
<evidence type="ECO:0000313" key="9">
    <source>
        <dbReference type="Proteomes" id="UP000067626"/>
    </source>
</evidence>
<comment type="similarity">
    <text evidence="1 5">Belongs to the D-isomer specific 2-hydroxyacid dehydrogenase family.</text>
</comment>
<dbReference type="GO" id="GO:0016616">
    <property type="term" value="F:oxidoreductase activity, acting on the CH-OH group of donors, NAD or NADP as acceptor"/>
    <property type="evidence" value="ECO:0007669"/>
    <property type="project" value="InterPro"/>
</dbReference>
<dbReference type="KEGG" id="ccro:CMC5_028880"/>
<keyword evidence="9" id="KW-1185">Reference proteome</keyword>
<sequence length="402" mass="43065">MRLLVADKMNLSALEELRILGIEILYRPELTRDTLAAALDGIGILVVRSTEVTAAALSAAKHLNLIVRAGAGVNNIDVQAASVRGIYVANCPGKNAIAVAELAMGFILALDRRLVDATTDLRAGRWEKAKYSAGRGLYGHRIGIAGLGAVGRELLERARTFGLTPHAWSRSLTPSRAAKINVGFARTLEELAAKSDVLSIHLPLTPHTRGVVSRRVLEALPEGAILVNTSRWEVLDYAALAEFAPKKNLRVGLDVIPDEPNEGKGTIDPALFSQGLIYGTPHIGASTEQAQLAIAMETARIVRSFLTKEDVPNVVNIAAASPARFAVVIRMLDKVGVLANCLAVLKRHNINVEEVSNTVFEGALATCTKLRVSGRPSEACVKEIQAFDEVLHIDVVALPNLA</sequence>
<evidence type="ECO:0000256" key="1">
    <source>
        <dbReference type="ARBA" id="ARBA00005854"/>
    </source>
</evidence>
<evidence type="ECO:0000256" key="4">
    <source>
        <dbReference type="ARBA" id="ARBA00029440"/>
    </source>
</evidence>
<comment type="pathway">
    <text evidence="4">Amino-acid biosynthesis.</text>
</comment>
<dbReference type="SUPFAM" id="SSF55021">
    <property type="entry name" value="ACT-like"/>
    <property type="match status" value="1"/>
</dbReference>
<protein>
    <submittedName>
        <fullName evidence="8">2-hydroxyacid dehydrogenase</fullName>
    </submittedName>
</protein>
<dbReference type="InterPro" id="IPR006140">
    <property type="entry name" value="D-isomer_DH_NAD-bd"/>
</dbReference>
<accession>A0A0K1EDU5</accession>
<evidence type="ECO:0000259" key="7">
    <source>
        <dbReference type="Pfam" id="PF02826"/>
    </source>
</evidence>
<dbReference type="PATRIC" id="fig|52.7.peg.3175"/>
<dbReference type="Gene3D" id="3.40.50.720">
    <property type="entry name" value="NAD(P)-binding Rossmann-like Domain"/>
    <property type="match status" value="2"/>
</dbReference>
<evidence type="ECO:0000256" key="5">
    <source>
        <dbReference type="RuleBase" id="RU003719"/>
    </source>
</evidence>
<gene>
    <name evidence="8" type="ORF">CMC5_028880</name>
</gene>
<dbReference type="Proteomes" id="UP000067626">
    <property type="component" value="Chromosome"/>
</dbReference>
<organism evidence="8 9">
    <name type="scientific">Chondromyces crocatus</name>
    <dbReference type="NCBI Taxonomy" id="52"/>
    <lineage>
        <taxon>Bacteria</taxon>
        <taxon>Pseudomonadati</taxon>
        <taxon>Myxococcota</taxon>
        <taxon>Polyangia</taxon>
        <taxon>Polyangiales</taxon>
        <taxon>Polyangiaceae</taxon>
        <taxon>Chondromyces</taxon>
    </lineage>
</organism>
<evidence type="ECO:0000313" key="8">
    <source>
        <dbReference type="EMBL" id="AKT38743.1"/>
    </source>
</evidence>
<dbReference type="OrthoDB" id="9793626at2"/>
<dbReference type="GO" id="GO:0051287">
    <property type="term" value="F:NAD binding"/>
    <property type="evidence" value="ECO:0007669"/>
    <property type="project" value="InterPro"/>
</dbReference>